<feature type="compositionally biased region" description="Polar residues" evidence="1">
    <location>
        <begin position="53"/>
        <end position="83"/>
    </location>
</feature>
<proteinExistence type="predicted"/>
<feature type="non-terminal residue" evidence="2">
    <location>
        <position position="1"/>
    </location>
</feature>
<keyword evidence="3" id="KW-1185">Reference proteome</keyword>
<protein>
    <submittedName>
        <fullName evidence="2">Uncharacterized protein</fullName>
    </submittedName>
</protein>
<accession>X6LE19</accession>
<comment type="caution">
    <text evidence="2">The sequence shown here is derived from an EMBL/GenBank/DDBJ whole genome shotgun (WGS) entry which is preliminary data.</text>
</comment>
<gene>
    <name evidence="2" type="ORF">RFI_37669</name>
</gene>
<dbReference type="AlphaFoldDB" id="X6LE19"/>
<name>X6LE19_RETFI</name>
<reference evidence="2 3" key="1">
    <citation type="journal article" date="2013" name="Curr. Biol.">
        <title>The Genome of the Foraminiferan Reticulomyxa filosa.</title>
        <authorList>
            <person name="Glockner G."/>
            <person name="Hulsmann N."/>
            <person name="Schleicher M."/>
            <person name="Noegel A.A."/>
            <person name="Eichinger L."/>
            <person name="Gallinger C."/>
            <person name="Pawlowski J."/>
            <person name="Sierra R."/>
            <person name="Euteneuer U."/>
            <person name="Pillet L."/>
            <person name="Moustafa A."/>
            <person name="Platzer M."/>
            <person name="Groth M."/>
            <person name="Szafranski K."/>
            <person name="Schliwa M."/>
        </authorList>
    </citation>
    <scope>NUCLEOTIDE SEQUENCE [LARGE SCALE GENOMIC DNA]</scope>
</reference>
<dbReference type="EMBL" id="ASPP01042884">
    <property type="protein sequence ID" value="ETN99798.1"/>
    <property type="molecule type" value="Genomic_DNA"/>
</dbReference>
<sequence>FIDEYDSNKKRIRYEQQRGLEYMKPRPALKEWDELSEYDDIYVFPDKKKKANVASNEGNNEQEASAATTENEKSQPQQINENR</sequence>
<evidence type="ECO:0000313" key="3">
    <source>
        <dbReference type="Proteomes" id="UP000023152"/>
    </source>
</evidence>
<dbReference type="Proteomes" id="UP000023152">
    <property type="component" value="Unassembled WGS sequence"/>
</dbReference>
<evidence type="ECO:0000313" key="2">
    <source>
        <dbReference type="EMBL" id="ETN99798.1"/>
    </source>
</evidence>
<evidence type="ECO:0000256" key="1">
    <source>
        <dbReference type="SAM" id="MobiDB-lite"/>
    </source>
</evidence>
<organism evidence="2 3">
    <name type="scientific">Reticulomyxa filosa</name>
    <dbReference type="NCBI Taxonomy" id="46433"/>
    <lineage>
        <taxon>Eukaryota</taxon>
        <taxon>Sar</taxon>
        <taxon>Rhizaria</taxon>
        <taxon>Retaria</taxon>
        <taxon>Foraminifera</taxon>
        <taxon>Monothalamids</taxon>
        <taxon>Reticulomyxidae</taxon>
        <taxon>Reticulomyxa</taxon>
    </lineage>
</organism>
<feature type="region of interest" description="Disordered" evidence="1">
    <location>
        <begin position="51"/>
        <end position="83"/>
    </location>
</feature>